<accession>A0A371CB01</accession>
<sequence>MSATKKQKQREEQELATLFKSPNLCIMELTVTFGQDEISAYFIHEHEDDDPESIEYDHDAIIEDVTQMLASKLRGLPEYHLTLLEEGPDDFYSQGHLDLDDFIVHVVEDPDFILHAESGVGIWNERYVFK</sequence>
<name>A0A371CB01_YARLL</name>
<organism evidence="1 2">
    <name type="scientific">Yarrowia lipolytica</name>
    <name type="common">Candida lipolytica</name>
    <dbReference type="NCBI Taxonomy" id="4952"/>
    <lineage>
        <taxon>Eukaryota</taxon>
        <taxon>Fungi</taxon>
        <taxon>Dikarya</taxon>
        <taxon>Ascomycota</taxon>
        <taxon>Saccharomycotina</taxon>
        <taxon>Dipodascomycetes</taxon>
        <taxon>Dipodascales</taxon>
        <taxon>Dipodascales incertae sedis</taxon>
        <taxon>Yarrowia</taxon>
    </lineage>
</organism>
<dbReference type="Proteomes" id="UP000256601">
    <property type="component" value="Unassembled WGS sequence"/>
</dbReference>
<evidence type="ECO:0000313" key="1">
    <source>
        <dbReference type="EMBL" id="RDW27260.1"/>
    </source>
</evidence>
<protein>
    <submittedName>
        <fullName evidence="1">Uncharacterized protein</fullName>
    </submittedName>
</protein>
<reference evidence="1 2" key="1">
    <citation type="submission" date="2018-07" db="EMBL/GenBank/DDBJ databases">
        <title>Draft Genome Assemblies for Five Robust Yarrowia lipolytica Strains Exhibiting High Lipid Production and Pentose Sugar Utilization and Sugar Alcohol Secretion from Undetoxified Lignocellulosic Biomass Hydrolysates.</title>
        <authorList>
            <consortium name="DOE Joint Genome Institute"/>
            <person name="Walker C."/>
            <person name="Ryu S."/>
            <person name="Na H."/>
            <person name="Zane M."/>
            <person name="LaButti K."/>
            <person name="Lipzen A."/>
            <person name="Haridas S."/>
            <person name="Barry K."/>
            <person name="Grigoriev I.V."/>
            <person name="Quarterman J."/>
            <person name="Slininger P."/>
            <person name="Dien B."/>
            <person name="Trinh C.T."/>
        </authorList>
    </citation>
    <scope>NUCLEOTIDE SEQUENCE [LARGE SCALE GENOMIC DNA]</scope>
    <source>
        <strain evidence="1 2">YB392</strain>
    </source>
</reference>
<dbReference type="VEuPathDB" id="FungiDB:YALI0_C09845g"/>
<gene>
    <name evidence="1" type="ORF">B0I71DRAFT_139324</name>
</gene>
<dbReference type="VEuPathDB" id="FungiDB:YALI1_C13726g"/>
<dbReference type="EMBL" id="KZ858965">
    <property type="protein sequence ID" value="RDW27260.1"/>
    <property type="molecule type" value="Genomic_DNA"/>
</dbReference>
<dbReference type="AlphaFoldDB" id="A0A371CB01"/>
<evidence type="ECO:0000313" key="2">
    <source>
        <dbReference type="Proteomes" id="UP000256601"/>
    </source>
</evidence>
<proteinExistence type="predicted"/>